<dbReference type="Pfam" id="PF00378">
    <property type="entry name" value="ECH_1"/>
    <property type="match status" value="1"/>
</dbReference>
<accession>A0A7G7MBL2</accession>
<dbReference type="InterPro" id="IPR029045">
    <property type="entry name" value="ClpP/crotonase-like_dom_sf"/>
</dbReference>
<dbReference type="KEGG" id="ppel:H6H00_18085"/>
<reference evidence="5 6" key="1">
    <citation type="submission" date="2020-08" db="EMBL/GenBank/DDBJ databases">
        <authorList>
            <person name="Mo P."/>
        </authorList>
    </citation>
    <scope>NUCLEOTIDE SEQUENCE [LARGE SCALE GENOMIC DNA]</scope>
    <source>
        <strain evidence="5 6">CGMCC 4.1532</strain>
    </source>
</reference>
<dbReference type="GO" id="GO:0006635">
    <property type="term" value="P:fatty acid beta-oxidation"/>
    <property type="evidence" value="ECO:0007669"/>
    <property type="project" value="TreeGrafter"/>
</dbReference>
<evidence type="ECO:0000256" key="1">
    <source>
        <dbReference type="ARBA" id="ARBA00005254"/>
    </source>
</evidence>
<proteinExistence type="inferred from homology"/>
<dbReference type="PANTHER" id="PTHR11941:SF54">
    <property type="entry name" value="ENOYL-COA HYDRATASE, MITOCHONDRIAL"/>
    <property type="match status" value="1"/>
</dbReference>
<evidence type="ECO:0000256" key="3">
    <source>
        <dbReference type="ARBA" id="ARBA00023709"/>
    </source>
</evidence>
<evidence type="ECO:0000313" key="6">
    <source>
        <dbReference type="Proteomes" id="UP000515728"/>
    </source>
</evidence>
<dbReference type="Gene3D" id="1.10.12.10">
    <property type="entry name" value="Lyase 2-enoyl-coa Hydratase, Chain A, domain 2"/>
    <property type="match status" value="1"/>
</dbReference>
<comment type="catalytic activity">
    <reaction evidence="4">
        <text>a 4-saturated-(3S)-3-hydroxyacyl-CoA = a (3E)-enoyl-CoA + H2O</text>
        <dbReference type="Rhea" id="RHEA:20724"/>
        <dbReference type="ChEBI" id="CHEBI:15377"/>
        <dbReference type="ChEBI" id="CHEBI:58521"/>
        <dbReference type="ChEBI" id="CHEBI:137480"/>
        <dbReference type="EC" id="4.2.1.17"/>
    </reaction>
</comment>
<dbReference type="InterPro" id="IPR014748">
    <property type="entry name" value="Enoyl-CoA_hydra_C"/>
</dbReference>
<keyword evidence="2" id="KW-0456">Lyase</keyword>
<dbReference type="AlphaFoldDB" id="A0A7G7MBL2"/>
<organism evidence="5 6">
    <name type="scientific">Pseudonocardia petroleophila</name>
    <dbReference type="NCBI Taxonomy" id="37331"/>
    <lineage>
        <taxon>Bacteria</taxon>
        <taxon>Bacillati</taxon>
        <taxon>Actinomycetota</taxon>
        <taxon>Actinomycetes</taxon>
        <taxon>Pseudonocardiales</taxon>
        <taxon>Pseudonocardiaceae</taxon>
        <taxon>Pseudonocardia</taxon>
    </lineage>
</organism>
<dbReference type="Proteomes" id="UP000515728">
    <property type="component" value="Chromosome"/>
</dbReference>
<evidence type="ECO:0000313" key="5">
    <source>
        <dbReference type="EMBL" id="QNG50173.1"/>
    </source>
</evidence>
<dbReference type="InterPro" id="IPR001753">
    <property type="entry name" value="Enoyl-CoA_hydra/iso"/>
</dbReference>
<dbReference type="PANTHER" id="PTHR11941">
    <property type="entry name" value="ENOYL-COA HYDRATASE-RELATED"/>
    <property type="match status" value="1"/>
</dbReference>
<keyword evidence="6" id="KW-1185">Reference proteome</keyword>
<dbReference type="RefSeq" id="WP_185716935.1">
    <property type="nucleotide sequence ID" value="NZ_BAAAWI010000001.1"/>
</dbReference>
<sequence length="257" mass="27490">MSDGTEAVLYEVREQVAWITINRPEARNALNEAARDGIRAAFVRFNADDDAAVAVLTGAGDKAFCAGGDLKEMADTSLRIPPRDFMVYLGRTLKVDKPVIAAVNGVAYAGGFLLAQQVDLVVAAEHARFAITESKVGRGSPWAAPLSWLMPPRVAMELLMTGDPISAQRAYELGLVNKVVPAADLVVETQKLAATIAANAPLSVRAAKALVYASAEMGWTAALDTGDRIYEKVYLSEDGQEGPAAFTEKRAPVWKGR</sequence>
<dbReference type="Gene3D" id="3.90.226.10">
    <property type="entry name" value="2-enoyl-CoA Hydratase, Chain A, domain 1"/>
    <property type="match status" value="1"/>
</dbReference>
<name>A0A7G7MBL2_9PSEU</name>
<protein>
    <submittedName>
        <fullName evidence="5">Enoyl-CoA hydratase/isomerase family protein</fullName>
    </submittedName>
</protein>
<dbReference type="EMBL" id="CP060131">
    <property type="protein sequence ID" value="QNG50173.1"/>
    <property type="molecule type" value="Genomic_DNA"/>
</dbReference>
<dbReference type="SUPFAM" id="SSF52096">
    <property type="entry name" value="ClpP/crotonase"/>
    <property type="match status" value="1"/>
</dbReference>
<dbReference type="GO" id="GO:0004300">
    <property type="term" value="F:enoyl-CoA hydratase activity"/>
    <property type="evidence" value="ECO:0007669"/>
    <property type="project" value="UniProtKB-EC"/>
</dbReference>
<evidence type="ECO:0000256" key="4">
    <source>
        <dbReference type="ARBA" id="ARBA00023717"/>
    </source>
</evidence>
<comment type="catalytic activity">
    <reaction evidence="3">
        <text>a (3S)-3-hydroxyacyl-CoA = a (2E)-enoyl-CoA + H2O</text>
        <dbReference type="Rhea" id="RHEA:16105"/>
        <dbReference type="ChEBI" id="CHEBI:15377"/>
        <dbReference type="ChEBI" id="CHEBI:57318"/>
        <dbReference type="ChEBI" id="CHEBI:58856"/>
        <dbReference type="EC" id="4.2.1.17"/>
    </reaction>
</comment>
<gene>
    <name evidence="5" type="ORF">H6H00_18085</name>
</gene>
<dbReference type="CDD" id="cd06558">
    <property type="entry name" value="crotonase-like"/>
    <property type="match status" value="1"/>
</dbReference>
<comment type="similarity">
    <text evidence="1">Belongs to the enoyl-CoA hydratase/isomerase family.</text>
</comment>
<evidence type="ECO:0000256" key="2">
    <source>
        <dbReference type="ARBA" id="ARBA00023239"/>
    </source>
</evidence>